<dbReference type="SUPFAM" id="SSF53697">
    <property type="entry name" value="SIS domain"/>
    <property type="match status" value="1"/>
</dbReference>
<feature type="domain" description="SIS" evidence="2">
    <location>
        <begin position="41"/>
        <end position="184"/>
    </location>
</feature>
<sequence length="253" mass="24544">MSDSLRAETDEILAAGRDRIRAEAEAVAAIAAGLDDSFVSAAALIRSSPGKVITAGAGTSGPTAARLAHLLSVSGTPALTVHPADALHGTLGAVTEGDVVLVISKGGRSAEINDFARLAAARGAAIIALTGDGSSELATAATVAAVLPHTAQGDPGGVIAMGSSLAVAAWGDALATVLMQISGYPWEDVLGTHPSGAVGHRRTLPEPLPRLPEPGGSAAGTAAAAAATSASASASTSGGAPGVSVPPEDRSDT</sequence>
<dbReference type="PANTHER" id="PTHR42745">
    <property type="match status" value="1"/>
</dbReference>
<evidence type="ECO:0000256" key="1">
    <source>
        <dbReference type="SAM" id="MobiDB-lite"/>
    </source>
</evidence>
<dbReference type="Proteomes" id="UP000824151">
    <property type="component" value="Unassembled WGS sequence"/>
</dbReference>
<evidence type="ECO:0000313" key="4">
    <source>
        <dbReference type="Proteomes" id="UP000824151"/>
    </source>
</evidence>
<dbReference type="Gene3D" id="3.40.50.10490">
    <property type="entry name" value="Glucose-6-phosphate isomerase like protein, domain 1"/>
    <property type="match status" value="1"/>
</dbReference>
<reference evidence="3" key="1">
    <citation type="journal article" date="2021" name="PeerJ">
        <title>Extensive microbial diversity within the chicken gut microbiome revealed by metagenomics and culture.</title>
        <authorList>
            <person name="Gilroy R."/>
            <person name="Ravi A."/>
            <person name="Getino M."/>
            <person name="Pursley I."/>
            <person name="Horton D.L."/>
            <person name="Alikhan N.F."/>
            <person name="Baker D."/>
            <person name="Gharbi K."/>
            <person name="Hall N."/>
            <person name="Watson M."/>
            <person name="Adriaenssens E.M."/>
            <person name="Foster-Nyarko E."/>
            <person name="Jarju S."/>
            <person name="Secka A."/>
            <person name="Antonio M."/>
            <person name="Oren A."/>
            <person name="Chaudhuri R.R."/>
            <person name="La Ragione R."/>
            <person name="Hildebrand F."/>
            <person name="Pallen M.J."/>
        </authorList>
    </citation>
    <scope>NUCLEOTIDE SEQUENCE</scope>
    <source>
        <strain evidence="3">ChiHejej3B27-3195</strain>
    </source>
</reference>
<protein>
    <submittedName>
        <fullName evidence="3">SIS domain-containing protein</fullName>
    </submittedName>
</protein>
<dbReference type="EMBL" id="DXGD01000492">
    <property type="protein sequence ID" value="HIX01081.1"/>
    <property type="molecule type" value="Genomic_DNA"/>
</dbReference>
<dbReference type="InterPro" id="IPR001347">
    <property type="entry name" value="SIS_dom"/>
</dbReference>
<evidence type="ECO:0000313" key="3">
    <source>
        <dbReference type="EMBL" id="HIX01081.1"/>
    </source>
</evidence>
<reference evidence="3" key="2">
    <citation type="submission" date="2021-04" db="EMBL/GenBank/DDBJ databases">
        <authorList>
            <person name="Gilroy R."/>
        </authorList>
    </citation>
    <scope>NUCLEOTIDE SEQUENCE</scope>
    <source>
        <strain evidence="3">ChiHejej3B27-3195</strain>
    </source>
</reference>
<name>A0A9D1UVE4_9MICC</name>
<feature type="compositionally biased region" description="Low complexity" evidence="1">
    <location>
        <begin position="213"/>
        <end position="238"/>
    </location>
</feature>
<organism evidence="3 4">
    <name type="scientific">Candidatus Nesterenkonia stercoripullorum</name>
    <dbReference type="NCBI Taxonomy" id="2838701"/>
    <lineage>
        <taxon>Bacteria</taxon>
        <taxon>Bacillati</taxon>
        <taxon>Actinomycetota</taxon>
        <taxon>Actinomycetes</taxon>
        <taxon>Micrococcales</taxon>
        <taxon>Micrococcaceae</taxon>
        <taxon>Nesterenkonia</taxon>
    </lineage>
</organism>
<dbReference type="InterPro" id="IPR046348">
    <property type="entry name" value="SIS_dom_sf"/>
</dbReference>
<dbReference type="InterPro" id="IPR050986">
    <property type="entry name" value="GutQ/KpsF_isomerases"/>
</dbReference>
<accession>A0A9D1UVE4</accession>
<dbReference type="Pfam" id="PF01380">
    <property type="entry name" value="SIS"/>
    <property type="match status" value="1"/>
</dbReference>
<gene>
    <name evidence="3" type="ORF">H9871_13190</name>
</gene>
<dbReference type="AlphaFoldDB" id="A0A9D1UVE4"/>
<dbReference type="GO" id="GO:1901135">
    <property type="term" value="P:carbohydrate derivative metabolic process"/>
    <property type="evidence" value="ECO:0007669"/>
    <property type="project" value="InterPro"/>
</dbReference>
<feature type="region of interest" description="Disordered" evidence="1">
    <location>
        <begin position="196"/>
        <end position="253"/>
    </location>
</feature>
<comment type="caution">
    <text evidence="3">The sequence shown here is derived from an EMBL/GenBank/DDBJ whole genome shotgun (WGS) entry which is preliminary data.</text>
</comment>
<dbReference type="PANTHER" id="PTHR42745:SF1">
    <property type="entry name" value="ARABINOSE 5-PHOSPHATE ISOMERASE KDSD"/>
    <property type="match status" value="1"/>
</dbReference>
<dbReference type="PROSITE" id="PS51464">
    <property type="entry name" value="SIS"/>
    <property type="match status" value="1"/>
</dbReference>
<proteinExistence type="predicted"/>
<dbReference type="GO" id="GO:0097367">
    <property type="term" value="F:carbohydrate derivative binding"/>
    <property type="evidence" value="ECO:0007669"/>
    <property type="project" value="InterPro"/>
</dbReference>
<evidence type="ECO:0000259" key="2">
    <source>
        <dbReference type="PROSITE" id="PS51464"/>
    </source>
</evidence>